<reference evidence="2" key="2">
    <citation type="submission" date="2023-01" db="EMBL/GenBank/DDBJ databases">
        <authorList>
            <person name="Sun Q."/>
            <person name="Evtushenko L."/>
        </authorList>
    </citation>
    <scope>NUCLEOTIDE SEQUENCE</scope>
    <source>
        <strain evidence="2">VKM B-1499</strain>
    </source>
</reference>
<evidence type="ECO:0000313" key="2">
    <source>
        <dbReference type="EMBL" id="GLK50226.1"/>
    </source>
</evidence>
<name>A0ABQ5TCB3_9CAUL</name>
<keyword evidence="3" id="KW-1185">Reference proteome</keyword>
<comment type="caution">
    <text evidence="2">The sequence shown here is derived from an EMBL/GenBank/DDBJ whole genome shotgun (WGS) entry which is preliminary data.</text>
</comment>
<sequence>MKIPSIAGQAGLALALMLGAPALAQSGPAQSGPSPTAPRATMIDRLINSPFVQNWYTWGLTPNPTPRDAQGVTGGKALTIDVQKAGDPWSVGAVMTNSGAIKTGDVLLLGVWVRADRLPEGQTETRMATMILEGETEPKVTLAQASDVAVGPQWKMIYASGVAAKDFAPGESKIILQMGQAVHRLELGPALLFNFGPDYDRSRLPQNP</sequence>
<dbReference type="Proteomes" id="UP001143509">
    <property type="component" value="Unassembled WGS sequence"/>
</dbReference>
<dbReference type="EMBL" id="BSFD01000011">
    <property type="protein sequence ID" value="GLK50226.1"/>
    <property type="molecule type" value="Genomic_DNA"/>
</dbReference>
<reference evidence="2" key="1">
    <citation type="journal article" date="2014" name="Int. J. Syst. Evol. Microbiol.">
        <title>Complete genome of a new Firmicutes species belonging to the dominant human colonic microbiota ('Ruminococcus bicirculans') reveals two chromosomes and a selective capacity to utilize plant glucans.</title>
        <authorList>
            <consortium name="NISC Comparative Sequencing Program"/>
            <person name="Wegmann U."/>
            <person name="Louis P."/>
            <person name="Goesmann A."/>
            <person name="Henrissat B."/>
            <person name="Duncan S.H."/>
            <person name="Flint H.J."/>
        </authorList>
    </citation>
    <scope>NUCLEOTIDE SEQUENCE</scope>
    <source>
        <strain evidence="2">VKM B-1499</strain>
    </source>
</reference>
<evidence type="ECO:0000313" key="3">
    <source>
        <dbReference type="Proteomes" id="UP001143509"/>
    </source>
</evidence>
<accession>A0ABQ5TCB3</accession>
<evidence type="ECO:0000256" key="1">
    <source>
        <dbReference type="SAM" id="SignalP"/>
    </source>
</evidence>
<feature type="chain" id="PRO_5046889505" evidence="1">
    <location>
        <begin position="25"/>
        <end position="208"/>
    </location>
</feature>
<feature type="signal peptide" evidence="1">
    <location>
        <begin position="1"/>
        <end position="24"/>
    </location>
</feature>
<organism evidence="2 3">
    <name type="scientific">Brevundimonas intermedia</name>
    <dbReference type="NCBI Taxonomy" id="74315"/>
    <lineage>
        <taxon>Bacteria</taxon>
        <taxon>Pseudomonadati</taxon>
        <taxon>Pseudomonadota</taxon>
        <taxon>Alphaproteobacteria</taxon>
        <taxon>Caulobacterales</taxon>
        <taxon>Caulobacteraceae</taxon>
        <taxon>Brevundimonas</taxon>
    </lineage>
</organism>
<gene>
    <name evidence="2" type="ORF">GCM10017620_32000</name>
</gene>
<dbReference type="RefSeq" id="WP_271166373.1">
    <property type="nucleotide sequence ID" value="NZ_BSFD01000011.1"/>
</dbReference>
<keyword evidence="1" id="KW-0732">Signal</keyword>
<proteinExistence type="predicted"/>
<protein>
    <submittedName>
        <fullName evidence="2">Uncharacterized protein</fullName>
    </submittedName>
</protein>